<keyword evidence="5" id="KW-1185">Reference proteome</keyword>
<dbReference type="PANTHER" id="PTHR24373">
    <property type="entry name" value="SLIT RELATED LEUCINE-RICH REPEAT NEURONAL PROTEIN"/>
    <property type="match status" value="1"/>
</dbReference>
<dbReference type="Proteomes" id="UP000828390">
    <property type="component" value="Unassembled WGS sequence"/>
</dbReference>
<keyword evidence="2" id="KW-0732">Signal</keyword>
<dbReference type="PANTHER" id="PTHR24373:SF275">
    <property type="entry name" value="TIR DOMAIN-CONTAINING PROTEIN"/>
    <property type="match status" value="1"/>
</dbReference>
<dbReference type="EMBL" id="JAIWYP010000011">
    <property type="protein sequence ID" value="KAH3742011.1"/>
    <property type="molecule type" value="Genomic_DNA"/>
</dbReference>
<name>A0A9D4DCX8_DREPO</name>
<dbReference type="SMART" id="SM00369">
    <property type="entry name" value="LRR_TYP"/>
    <property type="match status" value="3"/>
</dbReference>
<organism evidence="4 5">
    <name type="scientific">Dreissena polymorpha</name>
    <name type="common">Zebra mussel</name>
    <name type="synonym">Mytilus polymorpha</name>
    <dbReference type="NCBI Taxonomy" id="45954"/>
    <lineage>
        <taxon>Eukaryota</taxon>
        <taxon>Metazoa</taxon>
        <taxon>Spiralia</taxon>
        <taxon>Lophotrochozoa</taxon>
        <taxon>Mollusca</taxon>
        <taxon>Bivalvia</taxon>
        <taxon>Autobranchia</taxon>
        <taxon>Heteroconchia</taxon>
        <taxon>Euheterodonta</taxon>
        <taxon>Imparidentia</taxon>
        <taxon>Neoheterodontei</taxon>
        <taxon>Myida</taxon>
        <taxon>Dreissenoidea</taxon>
        <taxon>Dreissenidae</taxon>
        <taxon>Dreissena</taxon>
    </lineage>
</organism>
<protein>
    <submittedName>
        <fullName evidence="4">Uncharacterized protein</fullName>
    </submittedName>
</protein>
<dbReference type="InterPro" id="IPR001611">
    <property type="entry name" value="Leu-rich_rpt"/>
</dbReference>
<keyword evidence="3" id="KW-0677">Repeat</keyword>
<proteinExistence type="predicted"/>
<evidence type="ECO:0000313" key="5">
    <source>
        <dbReference type="Proteomes" id="UP000828390"/>
    </source>
</evidence>
<dbReference type="PROSITE" id="PS51450">
    <property type="entry name" value="LRR"/>
    <property type="match status" value="1"/>
</dbReference>
<dbReference type="InterPro" id="IPR050328">
    <property type="entry name" value="Dev_Immune_Receptor"/>
</dbReference>
<dbReference type="InterPro" id="IPR003591">
    <property type="entry name" value="Leu-rich_rpt_typical-subtyp"/>
</dbReference>
<comment type="caution">
    <text evidence="4">The sequence shown here is derived from an EMBL/GenBank/DDBJ whole genome shotgun (WGS) entry which is preliminary data.</text>
</comment>
<evidence type="ECO:0000256" key="2">
    <source>
        <dbReference type="ARBA" id="ARBA00022729"/>
    </source>
</evidence>
<reference evidence="4" key="2">
    <citation type="submission" date="2020-11" db="EMBL/GenBank/DDBJ databases">
        <authorList>
            <person name="McCartney M.A."/>
            <person name="Auch B."/>
            <person name="Kono T."/>
            <person name="Mallez S."/>
            <person name="Becker A."/>
            <person name="Gohl D.M."/>
            <person name="Silverstein K.A.T."/>
            <person name="Koren S."/>
            <person name="Bechman K.B."/>
            <person name="Herman A."/>
            <person name="Abrahante J.E."/>
            <person name="Garbe J."/>
        </authorList>
    </citation>
    <scope>NUCLEOTIDE SEQUENCE</scope>
    <source>
        <strain evidence="4">Duluth1</strain>
        <tissue evidence="4">Whole animal</tissue>
    </source>
</reference>
<accession>A0A9D4DCX8</accession>
<evidence type="ECO:0000256" key="3">
    <source>
        <dbReference type="ARBA" id="ARBA00022737"/>
    </source>
</evidence>
<evidence type="ECO:0000313" key="4">
    <source>
        <dbReference type="EMBL" id="KAH3742011.1"/>
    </source>
</evidence>
<dbReference type="AlphaFoldDB" id="A0A9D4DCX8"/>
<dbReference type="InterPro" id="IPR032675">
    <property type="entry name" value="LRR_dom_sf"/>
</dbReference>
<dbReference type="SUPFAM" id="SSF52058">
    <property type="entry name" value="L domain-like"/>
    <property type="match status" value="1"/>
</dbReference>
<sequence length="97" mass="10729">FISDNRLRNISRTTFRGLAKLRALALSSNALESIDDDVFEEQMPDLERLNLAYNRLGVIPRSALNGLTKLNTLYLNGCGLDSIDADVLEGMPNISSM</sequence>
<dbReference type="Gene3D" id="3.80.10.10">
    <property type="entry name" value="Ribonuclease Inhibitor"/>
    <property type="match status" value="1"/>
</dbReference>
<dbReference type="Pfam" id="PF13855">
    <property type="entry name" value="LRR_8"/>
    <property type="match status" value="2"/>
</dbReference>
<evidence type="ECO:0000256" key="1">
    <source>
        <dbReference type="ARBA" id="ARBA00022614"/>
    </source>
</evidence>
<gene>
    <name evidence="4" type="ORF">DPMN_048741</name>
</gene>
<feature type="non-terminal residue" evidence="4">
    <location>
        <position position="97"/>
    </location>
</feature>
<keyword evidence="1" id="KW-0433">Leucine-rich repeat</keyword>
<reference evidence="4" key="1">
    <citation type="journal article" date="2019" name="bioRxiv">
        <title>The Genome of the Zebra Mussel, Dreissena polymorpha: A Resource for Invasive Species Research.</title>
        <authorList>
            <person name="McCartney M.A."/>
            <person name="Auch B."/>
            <person name="Kono T."/>
            <person name="Mallez S."/>
            <person name="Zhang Y."/>
            <person name="Obille A."/>
            <person name="Becker A."/>
            <person name="Abrahante J.E."/>
            <person name="Garbe J."/>
            <person name="Badalamenti J.P."/>
            <person name="Herman A."/>
            <person name="Mangelson H."/>
            <person name="Liachko I."/>
            <person name="Sullivan S."/>
            <person name="Sone E.D."/>
            <person name="Koren S."/>
            <person name="Silverstein K.A.T."/>
            <person name="Beckman K.B."/>
            <person name="Gohl D.M."/>
        </authorList>
    </citation>
    <scope>NUCLEOTIDE SEQUENCE</scope>
    <source>
        <strain evidence="4">Duluth1</strain>
        <tissue evidence="4">Whole animal</tissue>
    </source>
</reference>